<dbReference type="PANTHER" id="PTHR22684">
    <property type="entry name" value="NULP1-RELATED"/>
    <property type="match status" value="1"/>
</dbReference>
<evidence type="ECO:0000256" key="1">
    <source>
        <dbReference type="SAM" id="MobiDB-lite"/>
    </source>
</evidence>
<dbReference type="GeneID" id="104753453"/>
<dbReference type="InterPro" id="IPR006994">
    <property type="entry name" value="TCF25/Rqc1"/>
</dbReference>
<feature type="region of interest" description="Disordered" evidence="1">
    <location>
        <begin position="1"/>
        <end position="21"/>
    </location>
</feature>
<accession>A0ABM0WP65</accession>
<keyword evidence="2" id="KW-1185">Reference proteome</keyword>
<evidence type="ECO:0000313" key="2">
    <source>
        <dbReference type="Proteomes" id="UP000694864"/>
    </source>
</evidence>
<reference evidence="2" key="1">
    <citation type="journal article" date="2014" name="Nat. Commun.">
        <title>The emerging biofuel crop Camelina sativa retains a highly undifferentiated hexaploid genome structure.</title>
        <authorList>
            <person name="Kagale S."/>
            <person name="Koh C."/>
            <person name="Nixon J."/>
            <person name="Bollina V."/>
            <person name="Clarke W.E."/>
            <person name="Tuteja R."/>
            <person name="Spillane C."/>
            <person name="Robinson S.J."/>
            <person name="Links M.G."/>
            <person name="Clarke C."/>
            <person name="Higgins E.E."/>
            <person name="Huebert T."/>
            <person name="Sharpe A.G."/>
            <person name="Parkin I.A."/>
        </authorList>
    </citation>
    <scope>NUCLEOTIDE SEQUENCE [LARGE SCALE GENOMIC DNA]</scope>
    <source>
        <strain evidence="2">cv. DH55</strain>
    </source>
</reference>
<dbReference type="Pfam" id="PF04910">
    <property type="entry name" value="Tcf25"/>
    <property type="match status" value="1"/>
</dbReference>
<reference evidence="3" key="2">
    <citation type="submission" date="2025-08" db="UniProtKB">
        <authorList>
            <consortium name="RefSeq"/>
        </authorList>
    </citation>
    <scope>IDENTIFICATION</scope>
    <source>
        <tissue evidence="3">Leaf</tissue>
    </source>
</reference>
<name>A0ABM0WP65_CAMSA</name>
<dbReference type="PANTHER" id="PTHR22684:SF0">
    <property type="entry name" value="RIBOSOME QUALITY CONTROL COMPLEX SUBUNIT TCF25"/>
    <property type="match status" value="1"/>
</dbReference>
<gene>
    <name evidence="3" type="primary">LOC104753453</name>
</gene>
<dbReference type="Proteomes" id="UP000694864">
    <property type="component" value="Chromosome 2"/>
</dbReference>
<proteinExistence type="predicted"/>
<protein>
    <submittedName>
        <fullName evidence="3">Transcription factor 25-like</fullName>
    </submittedName>
</protein>
<evidence type="ECO:0000313" key="3">
    <source>
        <dbReference type="RefSeq" id="XP_010474011.1"/>
    </source>
</evidence>
<sequence length="407" mass="47016">MFGSEESKLHGNREGEEEDEHAGDALGGLFLYNRYATLIGVEDDEGVILYSGIEVGKADHYSQESEELGADHYSQVYGSVLAISFRKSRGRFGQQQRGSDGVYHPKGTILTSVLKDWPRWDHSLSMEFLGISNENGHKLFKYTRLQPYEDAQLIFDQAQNNLYMENVETVLREFPYHTDSLISSSEFFDLLGIHKSALETCKMLLSLHDPTYAMLCVDYFALREREYGWQERFADEYRGDNSLWLLPNFSYSLAVARLYLEKTETDSSKPSSLDLMKQALILYPTVLGRLVVKVPLESEKWDQIVKHPYFHSNEFDYPTLDHLINIYIERSYLIWRPYANKLLMEEAALETIILLDSNLTDARDWDLLRKKAFPSNINQYSHLSIHDFSNESPTIPQDVGNPLREDD</sequence>
<organism evidence="2 3">
    <name type="scientific">Camelina sativa</name>
    <name type="common">False flax</name>
    <name type="synonym">Myagrum sativum</name>
    <dbReference type="NCBI Taxonomy" id="90675"/>
    <lineage>
        <taxon>Eukaryota</taxon>
        <taxon>Viridiplantae</taxon>
        <taxon>Streptophyta</taxon>
        <taxon>Embryophyta</taxon>
        <taxon>Tracheophyta</taxon>
        <taxon>Spermatophyta</taxon>
        <taxon>Magnoliopsida</taxon>
        <taxon>eudicotyledons</taxon>
        <taxon>Gunneridae</taxon>
        <taxon>Pentapetalae</taxon>
        <taxon>rosids</taxon>
        <taxon>malvids</taxon>
        <taxon>Brassicales</taxon>
        <taxon>Brassicaceae</taxon>
        <taxon>Camelineae</taxon>
        <taxon>Camelina</taxon>
    </lineage>
</organism>
<feature type="region of interest" description="Disordered" evidence="1">
    <location>
        <begin position="388"/>
        <end position="407"/>
    </location>
</feature>
<feature type="compositionally biased region" description="Basic and acidic residues" evidence="1">
    <location>
        <begin position="1"/>
        <end position="14"/>
    </location>
</feature>
<dbReference type="RefSeq" id="XP_010474011.1">
    <property type="nucleotide sequence ID" value="XM_010475709.1"/>
</dbReference>